<proteinExistence type="predicted"/>
<evidence type="ECO:0000313" key="4">
    <source>
        <dbReference type="Ensembl" id="ENSKMAP00000010584.1"/>
    </source>
</evidence>
<evidence type="ECO:0000256" key="1">
    <source>
        <dbReference type="SAM" id="MobiDB-lite"/>
    </source>
</evidence>
<dbReference type="KEGG" id="kmr:108230817"/>
<feature type="region of interest" description="Disordered" evidence="1">
    <location>
        <begin position="41"/>
        <end position="213"/>
    </location>
</feature>
<reference evidence="4" key="1">
    <citation type="submission" date="2025-08" db="UniProtKB">
        <authorList>
            <consortium name="Ensembl"/>
        </authorList>
    </citation>
    <scope>IDENTIFICATION</scope>
</reference>
<accession>A0A3Q3AH14</accession>
<name>A0A3Q3AH14_KRYMA</name>
<feature type="signal peptide" evidence="3">
    <location>
        <begin position="1"/>
        <end position="22"/>
    </location>
</feature>
<dbReference type="RefSeq" id="XP_017262871.1">
    <property type="nucleotide sequence ID" value="XM_017407382.3"/>
</dbReference>
<feature type="compositionally biased region" description="Polar residues" evidence="1">
    <location>
        <begin position="185"/>
        <end position="212"/>
    </location>
</feature>
<feature type="compositionally biased region" description="Polar residues" evidence="1">
    <location>
        <begin position="41"/>
        <end position="64"/>
    </location>
</feature>
<evidence type="ECO:0000256" key="3">
    <source>
        <dbReference type="SAM" id="SignalP"/>
    </source>
</evidence>
<feature type="compositionally biased region" description="Polar residues" evidence="1">
    <location>
        <begin position="85"/>
        <end position="145"/>
    </location>
</feature>
<keyword evidence="2" id="KW-1133">Transmembrane helix</keyword>
<dbReference type="Ensembl" id="ENSKMAT00000010747.1">
    <property type="protein sequence ID" value="ENSKMAP00000010584.1"/>
    <property type="gene ID" value="ENSKMAG00000007955.1"/>
</dbReference>
<keyword evidence="5" id="KW-1185">Reference proteome</keyword>
<dbReference type="Proteomes" id="UP000264800">
    <property type="component" value="Unplaced"/>
</dbReference>
<feature type="transmembrane region" description="Helical" evidence="2">
    <location>
        <begin position="241"/>
        <end position="262"/>
    </location>
</feature>
<dbReference type="OMA" id="MVHESPT"/>
<feature type="compositionally biased region" description="Low complexity" evidence="1">
    <location>
        <begin position="146"/>
        <end position="172"/>
    </location>
</feature>
<protein>
    <submittedName>
        <fullName evidence="4">Mucin-21-like</fullName>
    </submittedName>
</protein>
<keyword evidence="3" id="KW-0732">Signal</keyword>
<keyword evidence="2" id="KW-0472">Membrane</keyword>
<dbReference type="OrthoDB" id="8964578at2759"/>
<evidence type="ECO:0000256" key="2">
    <source>
        <dbReference type="SAM" id="Phobius"/>
    </source>
</evidence>
<dbReference type="GeneTree" id="ENSGT01140000282684"/>
<reference evidence="4" key="2">
    <citation type="submission" date="2025-09" db="UniProtKB">
        <authorList>
            <consortium name="Ensembl"/>
        </authorList>
    </citation>
    <scope>IDENTIFICATION</scope>
</reference>
<organism evidence="4 5">
    <name type="scientific">Kryptolebias marmoratus</name>
    <name type="common">Mangrove killifish</name>
    <name type="synonym">Rivulus marmoratus</name>
    <dbReference type="NCBI Taxonomy" id="37003"/>
    <lineage>
        <taxon>Eukaryota</taxon>
        <taxon>Metazoa</taxon>
        <taxon>Chordata</taxon>
        <taxon>Craniata</taxon>
        <taxon>Vertebrata</taxon>
        <taxon>Euteleostomi</taxon>
        <taxon>Actinopterygii</taxon>
        <taxon>Neopterygii</taxon>
        <taxon>Teleostei</taxon>
        <taxon>Neoteleostei</taxon>
        <taxon>Acanthomorphata</taxon>
        <taxon>Ovalentaria</taxon>
        <taxon>Atherinomorphae</taxon>
        <taxon>Cyprinodontiformes</taxon>
        <taxon>Rivulidae</taxon>
        <taxon>Kryptolebias</taxon>
    </lineage>
</organism>
<evidence type="ECO:0000313" key="5">
    <source>
        <dbReference type="Proteomes" id="UP000264800"/>
    </source>
</evidence>
<dbReference type="STRING" id="37003.ENSKMAP00000010584"/>
<dbReference type="AlphaFoldDB" id="A0A3Q3AH14"/>
<sequence length="294" mass="30779">MMEPKLWVALCALLVFNMGSTGNVDESQSVAPALSVNDPSLNTTSGAQNASNTNSTIGLSSNSTKENETISAPKPGNNNGTNGTDQLTPQAKNHSSTYHPTPPSAVTSSTNLTYTSAPPASNHSNISDHSAFTPSNQSAQTETFSPTTVPQTRPPTTVAGTRPSSASSASSSTEPPSTHRPADTSHASAHPGTSSEAQPTSAATPLNSTSTRVKIHPASPSQLNVEGDTAVAHASPTLDPLLAGLVSAFIVTAIIITLLLFLKLRRRDSRPEFRRLQELPMDDMEDTPLSMYSY</sequence>
<keyword evidence="2" id="KW-0812">Transmembrane</keyword>
<dbReference type="GeneID" id="108230817"/>
<feature type="chain" id="PRO_5018603313" evidence="3">
    <location>
        <begin position="23"/>
        <end position="294"/>
    </location>
</feature>